<feature type="domain" description="HTH araC/xylS-type" evidence="4">
    <location>
        <begin position="193"/>
        <end position="291"/>
    </location>
</feature>
<organism evidence="5 6">
    <name type="scientific">Paenibacillus rigui</name>
    <dbReference type="NCBI Taxonomy" id="554312"/>
    <lineage>
        <taxon>Bacteria</taxon>
        <taxon>Bacillati</taxon>
        <taxon>Bacillota</taxon>
        <taxon>Bacilli</taxon>
        <taxon>Bacillales</taxon>
        <taxon>Paenibacillaceae</taxon>
        <taxon>Paenibacillus</taxon>
    </lineage>
</organism>
<dbReference type="SMART" id="SM00342">
    <property type="entry name" value="HTH_ARAC"/>
    <property type="match status" value="1"/>
</dbReference>
<dbReference type="Pfam" id="PF02311">
    <property type="entry name" value="AraC_binding"/>
    <property type="match status" value="1"/>
</dbReference>
<dbReference type="Proteomes" id="UP000215509">
    <property type="component" value="Unassembled WGS sequence"/>
</dbReference>
<dbReference type="InterPro" id="IPR020449">
    <property type="entry name" value="Tscrpt_reg_AraC-type_HTH"/>
</dbReference>
<dbReference type="PRINTS" id="PR00032">
    <property type="entry name" value="HTHARAC"/>
</dbReference>
<protein>
    <submittedName>
        <fullName evidence="5">AraC family transcriptional regulator</fullName>
    </submittedName>
</protein>
<comment type="caution">
    <text evidence="5">The sequence shown here is derived from an EMBL/GenBank/DDBJ whole genome shotgun (WGS) entry which is preliminary data.</text>
</comment>
<evidence type="ECO:0000256" key="3">
    <source>
        <dbReference type="ARBA" id="ARBA00023163"/>
    </source>
</evidence>
<dbReference type="InterPro" id="IPR014710">
    <property type="entry name" value="RmlC-like_jellyroll"/>
</dbReference>
<dbReference type="InterPro" id="IPR003313">
    <property type="entry name" value="AraC-bd"/>
</dbReference>
<dbReference type="AlphaFoldDB" id="A0A229UV78"/>
<dbReference type="InterPro" id="IPR018062">
    <property type="entry name" value="HTH_AraC-typ_CS"/>
</dbReference>
<name>A0A229UV78_9BACL</name>
<keyword evidence="6" id="KW-1185">Reference proteome</keyword>
<evidence type="ECO:0000313" key="6">
    <source>
        <dbReference type="Proteomes" id="UP000215509"/>
    </source>
</evidence>
<sequence>MERKGAVTVPSLFNALRQNEALNYRFRNLTTEDYPGFYHYHRGIEILIVHRGTGHLVLNRRMHSIASGSILFFQPYQLHRLHFDVNEQSPYERTIITFEPSSFEPFFRMFPTVHRFFEHMWKEDLASQMFQMGTQTVFIDAVLERFHDYLTERDEEEQLESAALMIIQIVDYIQSLNVAGLPQGSPRTERHAEKIMQWIEKHYTEPFDLDELAKELHLSRHHVSHLFRRETGGTITDYLIARRIRQACWLLRVEPLSIEQIGAKVGIPHFAYFCRLFKKITGVTPKQYRSSSR</sequence>
<dbReference type="GO" id="GO:0043565">
    <property type="term" value="F:sequence-specific DNA binding"/>
    <property type="evidence" value="ECO:0007669"/>
    <property type="project" value="InterPro"/>
</dbReference>
<dbReference type="RefSeq" id="WP_094013804.1">
    <property type="nucleotide sequence ID" value="NZ_NMQW01000005.1"/>
</dbReference>
<dbReference type="Gene3D" id="1.10.10.60">
    <property type="entry name" value="Homeodomain-like"/>
    <property type="match status" value="2"/>
</dbReference>
<evidence type="ECO:0000256" key="1">
    <source>
        <dbReference type="ARBA" id="ARBA00023015"/>
    </source>
</evidence>
<keyword evidence="1" id="KW-0805">Transcription regulation</keyword>
<dbReference type="PROSITE" id="PS01124">
    <property type="entry name" value="HTH_ARAC_FAMILY_2"/>
    <property type="match status" value="1"/>
</dbReference>
<dbReference type="GO" id="GO:0003700">
    <property type="term" value="F:DNA-binding transcription factor activity"/>
    <property type="evidence" value="ECO:0007669"/>
    <property type="project" value="InterPro"/>
</dbReference>
<dbReference type="Gene3D" id="2.60.120.10">
    <property type="entry name" value="Jelly Rolls"/>
    <property type="match status" value="1"/>
</dbReference>
<dbReference type="SUPFAM" id="SSF46689">
    <property type="entry name" value="Homeodomain-like"/>
    <property type="match status" value="2"/>
</dbReference>
<dbReference type="Pfam" id="PF12833">
    <property type="entry name" value="HTH_18"/>
    <property type="match status" value="1"/>
</dbReference>
<evidence type="ECO:0000313" key="5">
    <source>
        <dbReference type="EMBL" id="OXM87507.1"/>
    </source>
</evidence>
<dbReference type="InterPro" id="IPR018060">
    <property type="entry name" value="HTH_AraC"/>
</dbReference>
<dbReference type="PROSITE" id="PS00041">
    <property type="entry name" value="HTH_ARAC_FAMILY_1"/>
    <property type="match status" value="1"/>
</dbReference>
<keyword evidence="3" id="KW-0804">Transcription</keyword>
<dbReference type="PANTHER" id="PTHR43280:SF28">
    <property type="entry name" value="HTH-TYPE TRANSCRIPTIONAL ACTIVATOR RHAS"/>
    <property type="match status" value="1"/>
</dbReference>
<dbReference type="EMBL" id="NMQW01000005">
    <property type="protein sequence ID" value="OXM87507.1"/>
    <property type="molecule type" value="Genomic_DNA"/>
</dbReference>
<dbReference type="InterPro" id="IPR037923">
    <property type="entry name" value="HTH-like"/>
</dbReference>
<proteinExistence type="predicted"/>
<dbReference type="SUPFAM" id="SSF51215">
    <property type="entry name" value="Regulatory protein AraC"/>
    <property type="match status" value="1"/>
</dbReference>
<evidence type="ECO:0000256" key="2">
    <source>
        <dbReference type="ARBA" id="ARBA00023125"/>
    </source>
</evidence>
<keyword evidence="2" id="KW-0238">DNA-binding</keyword>
<dbReference type="InterPro" id="IPR009057">
    <property type="entry name" value="Homeodomain-like_sf"/>
</dbReference>
<evidence type="ECO:0000259" key="4">
    <source>
        <dbReference type="PROSITE" id="PS01124"/>
    </source>
</evidence>
<accession>A0A229UV78</accession>
<dbReference type="OrthoDB" id="9809338at2"/>
<reference evidence="5 6" key="1">
    <citation type="submission" date="2017-07" db="EMBL/GenBank/DDBJ databases">
        <title>Genome sequencing and assembly of Paenibacillus rigui.</title>
        <authorList>
            <person name="Mayilraj S."/>
        </authorList>
    </citation>
    <scope>NUCLEOTIDE SEQUENCE [LARGE SCALE GENOMIC DNA]</scope>
    <source>
        <strain evidence="5 6">JCM 16352</strain>
    </source>
</reference>
<gene>
    <name evidence="5" type="ORF">CF651_05255</name>
</gene>
<dbReference type="PANTHER" id="PTHR43280">
    <property type="entry name" value="ARAC-FAMILY TRANSCRIPTIONAL REGULATOR"/>
    <property type="match status" value="1"/>
</dbReference>